<evidence type="ECO:0000256" key="2">
    <source>
        <dbReference type="ARBA" id="ARBA00022448"/>
    </source>
</evidence>
<evidence type="ECO:0000256" key="1">
    <source>
        <dbReference type="ARBA" id="ARBA00004651"/>
    </source>
</evidence>
<sequence length="459" mass="50534">MDGNFLMRTWSVTQRLTLSFALVIFIGSILLSLPFSQYPNGPDSTFLDHLFNVVSMVCVTGLSVLPISEAYNGFGQSISIILMQIGGLGLITLIAISTFALKRKMDFAGHTLLQSALNKEDSKGLKDYLFFAYKVTFCIEFIGFVLIATDFVPRFGWKNGLFNSLFLTVSGFCNAGFDNFGSSSLKDFVLNPTINFVIIALIISGGIGFAVWSDIADNVKRVAIEKPRWHGNFYRKLSNQTKLVLQTTAVILVIGTLISWFLEKDNPKTIANYSLFQQLMVSFFQTVTMRTAGFATISYNDSLAPTNLLYMIQMIIGGAPGGTAGGVKVTTVAILFLLFKSELSGQTEVTFRNRIIASKTIKQTMTVLIFFFSILISGYILLLSFEPHLDPVALLFEAISAIDTVGVSMDITPQLSTAGRIVIMFLMFIGRVGPITVLISLIQRKEKTVHYATTNILVG</sequence>
<comment type="subcellular location">
    <subcellularLocation>
        <location evidence="1">Cell membrane</location>
        <topology evidence="1">Multi-pass membrane protein</topology>
    </subcellularLocation>
</comment>
<feature type="transmembrane region" description="Helical" evidence="8">
    <location>
        <begin position="16"/>
        <end position="38"/>
    </location>
</feature>
<evidence type="ECO:0000313" key="12">
    <source>
        <dbReference type="Proteomes" id="UP000269148"/>
    </source>
</evidence>
<dbReference type="EMBL" id="CP007586">
    <property type="protein sequence ID" value="AHY16302.1"/>
    <property type="molecule type" value="Genomic_DNA"/>
</dbReference>
<dbReference type="InterPro" id="IPR003445">
    <property type="entry name" value="Cat_transpt"/>
</dbReference>
<feature type="transmembrane region" description="Helical" evidence="8">
    <location>
        <begin position="160"/>
        <end position="177"/>
    </location>
</feature>
<dbReference type="OrthoDB" id="9810952at2"/>
<dbReference type="GO" id="GO:0005886">
    <property type="term" value="C:plasma membrane"/>
    <property type="evidence" value="ECO:0007669"/>
    <property type="project" value="UniProtKB-SubCell"/>
</dbReference>
<dbReference type="AlphaFoldDB" id="A0A3L8GFH8"/>
<reference evidence="9 11" key="1">
    <citation type="journal article" date="2014" name="Genome Announc.">
        <title>Complete Genome Sequence of a Virulent Strain, Streptococcus iniae ISET0901, Isolated from Diseased Tilapia.</title>
        <authorList>
            <person name="Pridgeon J.W."/>
            <person name="Zhang D."/>
            <person name="Zhang L."/>
        </authorList>
    </citation>
    <scope>NUCLEOTIDE SEQUENCE [LARGE SCALE GENOMIC DNA]</scope>
    <source>
        <strain evidence="9 11">ISET0901</strain>
    </source>
</reference>
<keyword evidence="5 8" id="KW-1133">Transmembrane helix</keyword>
<dbReference type="Pfam" id="PF02386">
    <property type="entry name" value="TrkH"/>
    <property type="match status" value="1"/>
</dbReference>
<keyword evidence="11" id="KW-1185">Reference proteome</keyword>
<feature type="transmembrane region" description="Helical" evidence="8">
    <location>
        <begin position="189"/>
        <end position="212"/>
    </location>
</feature>
<dbReference type="GO" id="GO:0030001">
    <property type="term" value="P:metal ion transport"/>
    <property type="evidence" value="ECO:0007669"/>
    <property type="project" value="UniProtKB-ARBA"/>
</dbReference>
<evidence type="ECO:0000256" key="4">
    <source>
        <dbReference type="ARBA" id="ARBA00022692"/>
    </source>
</evidence>
<dbReference type="EMBL" id="QLQD01000068">
    <property type="protein sequence ID" value="RLU55809.1"/>
    <property type="molecule type" value="Genomic_DNA"/>
</dbReference>
<organism evidence="10 12">
    <name type="scientific">Streptococcus iniae</name>
    <name type="common">Streptococcus shiloi</name>
    <dbReference type="NCBI Taxonomy" id="1346"/>
    <lineage>
        <taxon>Bacteria</taxon>
        <taxon>Bacillati</taxon>
        <taxon>Bacillota</taxon>
        <taxon>Bacilli</taxon>
        <taxon>Lactobacillales</taxon>
        <taxon>Streptococcaceae</taxon>
        <taxon>Streptococcus</taxon>
    </lineage>
</organism>
<feature type="transmembrane region" description="Helical" evidence="8">
    <location>
        <begin position="308"/>
        <end position="339"/>
    </location>
</feature>
<evidence type="ECO:0000256" key="7">
    <source>
        <dbReference type="ARBA" id="ARBA00023136"/>
    </source>
</evidence>
<feature type="transmembrane region" description="Helical" evidence="8">
    <location>
        <begin position="360"/>
        <end position="382"/>
    </location>
</feature>
<feature type="transmembrane region" description="Helical" evidence="8">
    <location>
        <begin position="50"/>
        <end position="68"/>
    </location>
</feature>
<evidence type="ECO:0000256" key="6">
    <source>
        <dbReference type="ARBA" id="ARBA00023065"/>
    </source>
</evidence>
<accession>A0A3L8GFH8</accession>
<evidence type="ECO:0000313" key="9">
    <source>
        <dbReference type="EMBL" id="AHY16302.1"/>
    </source>
</evidence>
<dbReference type="Proteomes" id="UP000269148">
    <property type="component" value="Unassembled WGS sequence"/>
</dbReference>
<feature type="transmembrane region" description="Helical" evidence="8">
    <location>
        <begin position="80"/>
        <end position="101"/>
    </location>
</feature>
<proteinExistence type="predicted"/>
<keyword evidence="3" id="KW-1003">Cell membrane</keyword>
<dbReference type="KEGG" id="siq:DQ08_07530"/>
<keyword evidence="2" id="KW-0813">Transport</keyword>
<evidence type="ECO:0000313" key="11">
    <source>
        <dbReference type="Proteomes" id="UP000025245"/>
    </source>
</evidence>
<dbReference type="KEGG" id="sio:DW64_07515"/>
<name>A0A3L8GFH8_STRIN</name>
<dbReference type="STRING" id="1346.BMF34_07560"/>
<feature type="transmembrane region" description="Helical" evidence="8">
    <location>
        <begin position="128"/>
        <end position="148"/>
    </location>
</feature>
<dbReference type="Proteomes" id="UP000025245">
    <property type="component" value="Chromosome"/>
</dbReference>
<dbReference type="GO" id="GO:0008324">
    <property type="term" value="F:monoatomic cation transmembrane transporter activity"/>
    <property type="evidence" value="ECO:0007669"/>
    <property type="project" value="InterPro"/>
</dbReference>
<evidence type="ECO:0000256" key="5">
    <source>
        <dbReference type="ARBA" id="ARBA00022989"/>
    </source>
</evidence>
<keyword evidence="7 8" id="KW-0472">Membrane</keyword>
<keyword evidence="4 8" id="KW-0812">Transmembrane</keyword>
<evidence type="ECO:0000256" key="8">
    <source>
        <dbReference type="SAM" id="Phobius"/>
    </source>
</evidence>
<dbReference type="PANTHER" id="PTHR32024">
    <property type="entry name" value="TRK SYSTEM POTASSIUM UPTAKE PROTEIN TRKG-RELATED"/>
    <property type="match status" value="1"/>
</dbReference>
<reference evidence="10 12" key="2">
    <citation type="submission" date="2018-06" db="EMBL/GenBank/DDBJ databases">
        <title>Mutators as drivers of adaptation in pathogenic bacteria and a risk factor for host jumps and vaccine escape.</title>
        <authorList>
            <person name="Barnes A.C."/>
            <person name="Silayeva O."/>
        </authorList>
    </citation>
    <scope>NUCLEOTIDE SEQUENCE [LARGE SCALE GENOMIC DNA]</scope>
    <source>
        <strain evidence="10 12">QMA0445</strain>
    </source>
</reference>
<evidence type="ECO:0000256" key="3">
    <source>
        <dbReference type="ARBA" id="ARBA00022475"/>
    </source>
</evidence>
<feature type="transmembrane region" description="Helical" evidence="8">
    <location>
        <begin position="421"/>
        <end position="442"/>
    </location>
</feature>
<protein>
    <submittedName>
        <fullName evidence="9">ATPase V</fullName>
    </submittedName>
    <submittedName>
        <fullName evidence="10">TrkH family potassium uptake protein</fullName>
    </submittedName>
</protein>
<gene>
    <name evidence="10" type="ORF">DIY07_07695</name>
    <name evidence="9" type="ORF">DQ08_07530</name>
</gene>
<evidence type="ECO:0000313" key="10">
    <source>
        <dbReference type="EMBL" id="RLU55809.1"/>
    </source>
</evidence>
<feature type="transmembrane region" description="Helical" evidence="8">
    <location>
        <begin position="243"/>
        <end position="262"/>
    </location>
</feature>
<dbReference type="PANTHER" id="PTHR32024:SF1">
    <property type="entry name" value="KTR SYSTEM POTASSIUM UPTAKE PROTEIN B"/>
    <property type="match status" value="1"/>
</dbReference>
<keyword evidence="6" id="KW-0406">Ion transport</keyword>